<dbReference type="GO" id="GO:0005975">
    <property type="term" value="P:carbohydrate metabolic process"/>
    <property type="evidence" value="ECO:0007669"/>
    <property type="project" value="InterPro"/>
</dbReference>
<dbReference type="InterPro" id="IPR011330">
    <property type="entry name" value="Glyco_hydro/deAcase_b/a-brl"/>
</dbReference>
<dbReference type="KEGG" id="tsn:W908_02640"/>
<dbReference type="STRING" id="1125411.W908_02640"/>
<keyword evidence="5" id="KW-1185">Reference proteome</keyword>
<evidence type="ECO:0000256" key="2">
    <source>
        <dbReference type="ARBA" id="ARBA00022729"/>
    </source>
</evidence>
<dbReference type="GO" id="GO:0016810">
    <property type="term" value="F:hydrolase activity, acting on carbon-nitrogen (but not peptide) bonds"/>
    <property type="evidence" value="ECO:0007669"/>
    <property type="project" value="InterPro"/>
</dbReference>
<evidence type="ECO:0000313" key="5">
    <source>
        <dbReference type="Proteomes" id="UP000068905"/>
    </source>
</evidence>
<dbReference type="Pfam" id="PF01522">
    <property type="entry name" value="Polysacc_deac_1"/>
    <property type="match status" value="1"/>
</dbReference>
<dbReference type="PANTHER" id="PTHR34216">
    <property type="match status" value="1"/>
</dbReference>
<dbReference type="GO" id="GO:0005576">
    <property type="term" value="C:extracellular region"/>
    <property type="evidence" value="ECO:0007669"/>
    <property type="project" value="UniProtKB-SubCell"/>
</dbReference>
<dbReference type="InterPro" id="IPR002509">
    <property type="entry name" value="NODB_dom"/>
</dbReference>
<sequence length="340" mass="38810">MNLSKILLKLLVVILIYTPFSSHALENDCVLLVYHRFSDDGPKSTSTSPEIFKQHLEYLKNNNYSVLPLKNVISSLQSKESLPSNCISLTADDGFLSIYTEAYPLLVEYQFPMSVFVSTNPIDKKYASMMTWSQLREMAPLVDIYNHSVNHLHLVNQSAQIIEDEILSAQERIATEMSTNDKFFAYPYGEFDDSSYSYLKSEGYIAFGQQSGVASQTSDFLNIPRFSMSGPYAQMNSFSLKVKTLAMPIESSDPRSMIFSGDLMPVLNLNFSRELTSYEKSNFSCYVSGQDKVNLKWDGLQSVSIWPNEPLAIGRSRYNCTMPYKEAGRYYWFSKLWLRL</sequence>
<accession>A0A0M4LES6</accession>
<dbReference type="Proteomes" id="UP000068905">
    <property type="component" value="Chromosome"/>
</dbReference>
<dbReference type="InterPro" id="IPR051398">
    <property type="entry name" value="Polysacch_Deacetylase"/>
</dbReference>
<name>A0A0M4LES6_9GAMM</name>
<dbReference type="PATRIC" id="fig|1125411.7.peg.518"/>
<proteinExistence type="predicted"/>
<dbReference type="AlphaFoldDB" id="A0A0M4LES6"/>
<protein>
    <recommendedName>
        <fullName evidence="3">NodB homology domain-containing protein</fullName>
    </recommendedName>
</protein>
<evidence type="ECO:0000259" key="3">
    <source>
        <dbReference type="PROSITE" id="PS51677"/>
    </source>
</evidence>
<dbReference type="RefSeq" id="WP_053819807.1">
    <property type="nucleotide sequence ID" value="NZ_CP006911.1"/>
</dbReference>
<keyword evidence="2" id="KW-0732">Signal</keyword>
<dbReference type="EMBL" id="CP006911">
    <property type="protein sequence ID" value="ALE02632.1"/>
    <property type="molecule type" value="Genomic_DNA"/>
</dbReference>
<comment type="subcellular location">
    <subcellularLocation>
        <location evidence="1">Secreted</location>
    </subcellularLocation>
</comment>
<dbReference type="PANTHER" id="PTHR34216:SF3">
    <property type="entry name" value="POLY-BETA-1,6-N-ACETYL-D-GLUCOSAMINE N-DEACETYLASE"/>
    <property type="match status" value="1"/>
</dbReference>
<dbReference type="OrthoDB" id="9814639at2"/>
<dbReference type="PROSITE" id="PS51677">
    <property type="entry name" value="NODB"/>
    <property type="match status" value="1"/>
</dbReference>
<gene>
    <name evidence="4" type="ORF">W908_02640</name>
</gene>
<dbReference type="SUPFAM" id="SSF88713">
    <property type="entry name" value="Glycoside hydrolase/deacetylase"/>
    <property type="match status" value="1"/>
</dbReference>
<dbReference type="CDD" id="cd10973">
    <property type="entry name" value="CE4_DAC_u4_5s"/>
    <property type="match status" value="1"/>
</dbReference>
<dbReference type="Gene3D" id="3.20.20.370">
    <property type="entry name" value="Glycoside hydrolase/deacetylase"/>
    <property type="match status" value="1"/>
</dbReference>
<organism evidence="4 5">
    <name type="scientific">Candidatus Pseudothioglobus singularis PS1</name>
    <dbReference type="NCBI Taxonomy" id="1125411"/>
    <lineage>
        <taxon>Bacteria</taxon>
        <taxon>Pseudomonadati</taxon>
        <taxon>Pseudomonadota</taxon>
        <taxon>Gammaproteobacteria</taxon>
        <taxon>Candidatus Pseudothioglobaceae</taxon>
        <taxon>Candidatus Pseudothioglobus</taxon>
    </lineage>
</organism>
<feature type="domain" description="NodB homology" evidence="3">
    <location>
        <begin position="85"/>
        <end position="340"/>
    </location>
</feature>
<evidence type="ECO:0000256" key="1">
    <source>
        <dbReference type="ARBA" id="ARBA00004613"/>
    </source>
</evidence>
<reference evidence="4 5" key="1">
    <citation type="journal article" date="2015" name="Genome Announc.">
        <title>Genome Sequence of 'Candidatus Thioglobus singularis' Strain PS1, a Mixotroph from the SUP05 Clade of Marine Gammaproteobacteria.</title>
        <authorList>
            <person name="Marshall K.T."/>
            <person name="Morris R.M."/>
        </authorList>
    </citation>
    <scope>NUCLEOTIDE SEQUENCE [LARGE SCALE GENOMIC DNA]</scope>
    <source>
        <strain evidence="4 5">PS1</strain>
    </source>
</reference>
<evidence type="ECO:0000313" key="4">
    <source>
        <dbReference type="EMBL" id="ALE02632.1"/>
    </source>
</evidence>